<dbReference type="InterPro" id="IPR006311">
    <property type="entry name" value="TAT_signal"/>
</dbReference>
<evidence type="ECO:0000313" key="1">
    <source>
        <dbReference type="EMBL" id="SNB52003.1"/>
    </source>
</evidence>
<dbReference type="InterPro" id="IPR029062">
    <property type="entry name" value="Class_I_gatase-like"/>
</dbReference>
<proteinExistence type="predicted"/>
<organism evidence="1 2">
    <name type="scientific">Thermoflexus hugenholtzii JAD2</name>
    <dbReference type="NCBI Taxonomy" id="877466"/>
    <lineage>
        <taxon>Bacteria</taxon>
        <taxon>Bacillati</taxon>
        <taxon>Chloroflexota</taxon>
        <taxon>Thermoflexia</taxon>
        <taxon>Thermoflexales</taxon>
        <taxon>Thermoflexaceae</taxon>
        <taxon>Thermoflexus</taxon>
    </lineage>
</organism>
<dbReference type="OrthoDB" id="505641at2"/>
<dbReference type="InterPro" id="IPR019546">
    <property type="entry name" value="TAT_signal_bac_arc"/>
</dbReference>
<dbReference type="InParanoid" id="A0A212PYB5"/>
<sequence length="662" mass="74149">MGSITRRQFLKMSSAAGLTVAAVGALGGYRLWEDTDGEPLPVRAPFAEPPDRRWPLSSRPAPILLITNEQADPPTGAYLAEILRAEGLNAFRAASLSALRMEILERFLMVVLSAGPLEVVHGETLRRYVARGGRLLAMRPPSHLADLFGLEPTSGQTAEGYIRIRPEHPLGRGFSRETIQFHGVADHYRPAGAEVVAFLAGKTGDLPFPAVTLYPFGEGQAGCWAFDPAWSIALTRQGNPDLAHQERDGLHGLRAHELFDGWIDLDRIGIPQADELMRLLGRMITGMLLDRLPLPRIWYFPDGAPGILVATGDAHNMPPSAVEEVLRRVEARGGTFSVYYAPQPRNRLQRAWHRLRDWVDQAAAHVVLPDHVWRWRARGHEFGLHPYVEEGLEAGWRRYYEVFTGMGYRPVPPTVRTHRVLWSGWVETARFQAACGIRMNLDFYHVGPMFRKPDGEWVFGYFTGSGLPIRFVDEEGRVLNIYQQLTALVDEQLIGRTWPQAPQFPLPIALEISRSLIRRGVEQGEALALQAHVDPFAIGGEAAETQARWLEGILDEAVGLGIPIWSAQRWLEFVEARDQTELEEVHWDPERQALHLRIRSPVAPARLTLALPLEIPGGRLHEVRIDGSSVPYRERSWKGIPWAWMELRGGILSLSAFYGPSG</sequence>
<name>A0A212PYB5_9CHLR</name>
<dbReference type="RefSeq" id="WP_088570012.1">
    <property type="nucleotide sequence ID" value="NZ_FYEK01000003.1"/>
</dbReference>
<dbReference type="NCBIfam" id="TIGR01409">
    <property type="entry name" value="TAT_signal_seq"/>
    <property type="match status" value="1"/>
</dbReference>
<dbReference type="PROSITE" id="PS51318">
    <property type="entry name" value="TAT"/>
    <property type="match status" value="1"/>
</dbReference>
<gene>
    <name evidence="1" type="ORF">SAMN02746019_00022290</name>
</gene>
<accession>A0A212PYB5</accession>
<reference evidence="2" key="1">
    <citation type="submission" date="2017-06" db="EMBL/GenBank/DDBJ databases">
        <authorList>
            <person name="Varghese N."/>
            <person name="Submissions S."/>
        </authorList>
    </citation>
    <scope>NUCLEOTIDE SEQUENCE [LARGE SCALE GENOMIC DNA]</scope>
    <source>
        <strain evidence="2">JAD2</strain>
    </source>
</reference>
<dbReference type="Gene3D" id="3.40.50.880">
    <property type="match status" value="1"/>
</dbReference>
<protein>
    <submittedName>
        <fullName evidence="1">Tat (Twin-arginine translocation) pathway signal sequence</fullName>
    </submittedName>
</protein>
<keyword evidence="2" id="KW-1185">Reference proteome</keyword>
<evidence type="ECO:0000313" key="2">
    <source>
        <dbReference type="Proteomes" id="UP000197025"/>
    </source>
</evidence>
<dbReference type="Proteomes" id="UP000197025">
    <property type="component" value="Unassembled WGS sequence"/>
</dbReference>
<dbReference type="AlphaFoldDB" id="A0A212PYB5"/>
<dbReference type="EMBL" id="FYEK01000003">
    <property type="protein sequence ID" value="SNB52003.1"/>
    <property type="molecule type" value="Genomic_DNA"/>
</dbReference>
<dbReference type="SUPFAM" id="SSF52317">
    <property type="entry name" value="Class I glutamine amidotransferase-like"/>
    <property type="match status" value="1"/>
</dbReference>